<keyword evidence="4" id="KW-1185">Reference proteome</keyword>
<name>A0A5J9SCC8_9POAL</name>
<proteinExistence type="predicted"/>
<dbReference type="InterPro" id="IPR053197">
    <property type="entry name" value="F-box_SCFL_complex_component"/>
</dbReference>
<dbReference type="EMBL" id="RWGY01001135">
    <property type="protein sequence ID" value="TVT96719.1"/>
    <property type="molecule type" value="Genomic_DNA"/>
</dbReference>
<evidence type="ECO:0000313" key="4">
    <source>
        <dbReference type="Proteomes" id="UP000324897"/>
    </source>
</evidence>
<gene>
    <name evidence="3" type="ORF">EJB05_58076</name>
</gene>
<evidence type="ECO:0000256" key="1">
    <source>
        <dbReference type="SAM" id="Phobius"/>
    </source>
</evidence>
<sequence length="496" mass="55912">MGAAASVATSFTRSYGARDLLDEMPPLKKCKQDMGAAAPAASGDGEGIDVLPDGVLAHILGFLPADEAVRTCVLARRWRNIWKSATGLHVIAADGKFLGTAEKLVEFGDILLALREGASLDTCELEVGKWHIDDDVCRRLSIWFRHAVMCRVRFLRFRILCNNDDCFISPCHEFEDLPLVSHHLKRLELSGVELGSSLLDFSSCPALEHLVFTWCGLSMPTEKISLEFPKSLKYLTMTGCAFNFDSRIHIYAPSLLSLCLDKFFGRTPVLASLPSIVQAFIRITSTCYDSDNIGGARPSNNCVLLKGLSEARNLTLISEASRVYLHYHLLPILSHHHRLCFVQFIFRMDMRFCPTFSKLKTLLLNDYWCVPDDFCALTCILEHSPVLEKLTLQHFSERYIFHPPLHKVQLKGSVDPILRCAAISEHLKIVEIECEVVDERILKVLKFLRMFNLFHTFCFYIYCFIWCIDFYSNQAVSFGSEVEEILGCCGSIGSPC</sequence>
<comment type="caution">
    <text evidence="3">The sequence shown here is derived from an EMBL/GenBank/DDBJ whole genome shotgun (WGS) entry which is preliminary data.</text>
</comment>
<protein>
    <recommendedName>
        <fullName evidence="2">F-box domain-containing protein</fullName>
    </recommendedName>
</protein>
<feature type="domain" description="F-box" evidence="2">
    <location>
        <begin position="50"/>
        <end position="84"/>
    </location>
</feature>
<dbReference type="PANTHER" id="PTHR34223:SF107">
    <property type="entry name" value="F-BOX DOMAIN-CONTAINING PROTEIN"/>
    <property type="match status" value="1"/>
</dbReference>
<dbReference type="InterPro" id="IPR001810">
    <property type="entry name" value="F-box_dom"/>
</dbReference>
<dbReference type="CDD" id="cd22160">
    <property type="entry name" value="F-box_AtFBL13-like"/>
    <property type="match status" value="1"/>
</dbReference>
<dbReference type="Gramene" id="TVT96719">
    <property type="protein sequence ID" value="TVT96719"/>
    <property type="gene ID" value="EJB05_58076"/>
</dbReference>
<dbReference type="OrthoDB" id="2411074at2759"/>
<keyword evidence="1" id="KW-1133">Transmembrane helix</keyword>
<dbReference type="SUPFAM" id="SSF81383">
    <property type="entry name" value="F-box domain"/>
    <property type="match status" value="1"/>
</dbReference>
<evidence type="ECO:0000259" key="2">
    <source>
        <dbReference type="Pfam" id="PF00646"/>
    </source>
</evidence>
<keyword evidence="1" id="KW-0812">Transmembrane</keyword>
<dbReference type="InterPro" id="IPR032675">
    <property type="entry name" value="LRR_dom_sf"/>
</dbReference>
<reference evidence="3 4" key="1">
    <citation type="journal article" date="2019" name="Sci. Rep.">
        <title>A high-quality genome of Eragrostis curvula grass provides insights into Poaceae evolution and supports new strategies to enhance forage quality.</title>
        <authorList>
            <person name="Carballo J."/>
            <person name="Santos B.A.C.M."/>
            <person name="Zappacosta D."/>
            <person name="Garbus I."/>
            <person name="Selva J.P."/>
            <person name="Gallo C.A."/>
            <person name="Diaz A."/>
            <person name="Albertini E."/>
            <person name="Caccamo M."/>
            <person name="Echenique V."/>
        </authorList>
    </citation>
    <scope>NUCLEOTIDE SEQUENCE [LARGE SCALE GENOMIC DNA]</scope>
    <source>
        <strain evidence="4">cv. Victoria</strain>
        <tissue evidence="3">Leaf</tissue>
    </source>
</reference>
<evidence type="ECO:0000313" key="3">
    <source>
        <dbReference type="EMBL" id="TVT96719.1"/>
    </source>
</evidence>
<dbReference type="PANTHER" id="PTHR34223">
    <property type="entry name" value="OS11G0201299 PROTEIN"/>
    <property type="match status" value="1"/>
</dbReference>
<dbReference type="Gene3D" id="1.20.1280.50">
    <property type="match status" value="1"/>
</dbReference>
<dbReference type="Gene3D" id="3.80.10.10">
    <property type="entry name" value="Ribonuclease Inhibitor"/>
    <property type="match status" value="1"/>
</dbReference>
<dbReference type="InterPro" id="IPR036047">
    <property type="entry name" value="F-box-like_dom_sf"/>
</dbReference>
<dbReference type="InterPro" id="IPR053781">
    <property type="entry name" value="F-box_AtFBL13-like"/>
</dbReference>
<dbReference type="SUPFAM" id="SSF52047">
    <property type="entry name" value="RNI-like"/>
    <property type="match status" value="1"/>
</dbReference>
<accession>A0A5J9SCC8</accession>
<dbReference type="AlphaFoldDB" id="A0A5J9SCC8"/>
<dbReference type="Pfam" id="PF00646">
    <property type="entry name" value="F-box"/>
    <property type="match status" value="1"/>
</dbReference>
<organism evidence="3 4">
    <name type="scientific">Eragrostis curvula</name>
    <name type="common">weeping love grass</name>
    <dbReference type="NCBI Taxonomy" id="38414"/>
    <lineage>
        <taxon>Eukaryota</taxon>
        <taxon>Viridiplantae</taxon>
        <taxon>Streptophyta</taxon>
        <taxon>Embryophyta</taxon>
        <taxon>Tracheophyta</taxon>
        <taxon>Spermatophyta</taxon>
        <taxon>Magnoliopsida</taxon>
        <taxon>Liliopsida</taxon>
        <taxon>Poales</taxon>
        <taxon>Poaceae</taxon>
        <taxon>PACMAD clade</taxon>
        <taxon>Chloridoideae</taxon>
        <taxon>Eragrostideae</taxon>
        <taxon>Eragrostidinae</taxon>
        <taxon>Eragrostis</taxon>
    </lineage>
</organism>
<dbReference type="Proteomes" id="UP000324897">
    <property type="component" value="Unassembled WGS sequence"/>
</dbReference>
<keyword evidence="1" id="KW-0472">Membrane</keyword>
<feature type="transmembrane region" description="Helical" evidence="1">
    <location>
        <begin position="450"/>
        <end position="471"/>
    </location>
</feature>